<evidence type="ECO:0000313" key="2">
    <source>
        <dbReference type="EMBL" id="SKC09458.1"/>
    </source>
</evidence>
<evidence type="ECO:0000256" key="1">
    <source>
        <dbReference type="SAM" id="MobiDB-lite"/>
    </source>
</evidence>
<protein>
    <recommendedName>
        <fullName evidence="4">Antitoxin Xre/MbcA/ParS-like toxin-binding domain-containing protein</fullName>
    </recommendedName>
</protein>
<dbReference type="RefSeq" id="WP_079640320.1">
    <property type="nucleotide sequence ID" value="NZ_FUYP01000086.1"/>
</dbReference>
<proteinExistence type="predicted"/>
<evidence type="ECO:0000313" key="3">
    <source>
        <dbReference type="Proteomes" id="UP000190044"/>
    </source>
</evidence>
<evidence type="ECO:0008006" key="4">
    <source>
        <dbReference type="Google" id="ProtNLM"/>
    </source>
</evidence>
<feature type="compositionally biased region" description="Basic residues" evidence="1">
    <location>
        <begin position="18"/>
        <end position="27"/>
    </location>
</feature>
<dbReference type="Proteomes" id="UP000190044">
    <property type="component" value="Unassembled WGS sequence"/>
</dbReference>
<gene>
    <name evidence="2" type="ORF">SAMN06295937_10864</name>
</gene>
<organism evidence="2 3">
    <name type="scientific">Sphingopyxis flava</name>
    <dbReference type="NCBI Taxonomy" id="1507287"/>
    <lineage>
        <taxon>Bacteria</taxon>
        <taxon>Pseudomonadati</taxon>
        <taxon>Pseudomonadota</taxon>
        <taxon>Alphaproteobacteria</taxon>
        <taxon>Sphingomonadales</taxon>
        <taxon>Sphingomonadaceae</taxon>
        <taxon>Sphingopyxis</taxon>
    </lineage>
</organism>
<dbReference type="OrthoDB" id="7473598at2"/>
<feature type="region of interest" description="Disordered" evidence="1">
    <location>
        <begin position="1"/>
        <end position="39"/>
    </location>
</feature>
<name>A0A1T5GM68_9SPHN</name>
<dbReference type="EMBL" id="FUYP01000086">
    <property type="protein sequence ID" value="SKC09458.1"/>
    <property type="molecule type" value="Genomic_DNA"/>
</dbReference>
<reference evidence="3" key="1">
    <citation type="submission" date="2017-02" db="EMBL/GenBank/DDBJ databases">
        <authorList>
            <person name="Varghese N."/>
            <person name="Submissions S."/>
        </authorList>
    </citation>
    <scope>NUCLEOTIDE SEQUENCE [LARGE SCALE GENOMIC DNA]</scope>
    <source>
        <strain evidence="3">R11H</strain>
    </source>
</reference>
<feature type="compositionally biased region" description="Polar residues" evidence="1">
    <location>
        <begin position="1"/>
        <end position="14"/>
    </location>
</feature>
<accession>A0A1T5GM68</accession>
<sequence length="98" mass="10570">MTSQTDPTPETSTGAKARSGRFFRKSRTPLAPADARRQGDISQLAFLTMGGRDPAIAFLNSENTELGGRPIAIATESPEGYDRVATAIRSLARDPEFE</sequence>
<keyword evidence="3" id="KW-1185">Reference proteome</keyword>
<dbReference type="AlphaFoldDB" id="A0A1T5GM68"/>